<evidence type="ECO:0000313" key="4">
    <source>
        <dbReference type="EMBL" id="KAK8777151.1"/>
    </source>
</evidence>
<dbReference type="PANTHER" id="PTHR10259">
    <property type="entry name" value="THIOPURINE S-METHYLTRANSFERASE"/>
    <property type="match status" value="1"/>
</dbReference>
<keyword evidence="1" id="KW-0489">Methyltransferase</keyword>
<name>A0AAQ4ER27_AMBAM</name>
<dbReference type="GO" id="GO:0008119">
    <property type="term" value="F:thiopurine S-methyltransferase activity"/>
    <property type="evidence" value="ECO:0007669"/>
    <property type="project" value="TreeGrafter"/>
</dbReference>
<organism evidence="4 5">
    <name type="scientific">Amblyomma americanum</name>
    <name type="common">Lone star tick</name>
    <dbReference type="NCBI Taxonomy" id="6943"/>
    <lineage>
        <taxon>Eukaryota</taxon>
        <taxon>Metazoa</taxon>
        <taxon>Ecdysozoa</taxon>
        <taxon>Arthropoda</taxon>
        <taxon>Chelicerata</taxon>
        <taxon>Arachnida</taxon>
        <taxon>Acari</taxon>
        <taxon>Parasitiformes</taxon>
        <taxon>Ixodida</taxon>
        <taxon>Ixodoidea</taxon>
        <taxon>Ixodidae</taxon>
        <taxon>Amblyomminae</taxon>
        <taxon>Amblyomma</taxon>
    </lineage>
</organism>
<evidence type="ECO:0000256" key="1">
    <source>
        <dbReference type="ARBA" id="ARBA00022603"/>
    </source>
</evidence>
<dbReference type="Gene3D" id="3.40.50.150">
    <property type="entry name" value="Vaccinia Virus protein VP39"/>
    <property type="match status" value="1"/>
</dbReference>
<evidence type="ECO:0008006" key="6">
    <source>
        <dbReference type="Google" id="ProtNLM"/>
    </source>
</evidence>
<dbReference type="PANTHER" id="PTHR10259:SF11">
    <property type="entry name" value="THIOPURINE S-METHYLTRANSFERASE"/>
    <property type="match status" value="1"/>
</dbReference>
<keyword evidence="5" id="KW-1185">Reference proteome</keyword>
<dbReference type="Proteomes" id="UP001321473">
    <property type="component" value="Unassembled WGS sequence"/>
</dbReference>
<dbReference type="EMBL" id="JARKHS020012164">
    <property type="protein sequence ID" value="KAK8777151.1"/>
    <property type="molecule type" value="Genomic_DNA"/>
</dbReference>
<proteinExistence type="predicted"/>
<keyword evidence="3" id="KW-0949">S-adenosyl-L-methionine</keyword>
<dbReference type="Pfam" id="PF05724">
    <property type="entry name" value="TPMT"/>
    <property type="match status" value="1"/>
</dbReference>
<evidence type="ECO:0000256" key="3">
    <source>
        <dbReference type="ARBA" id="ARBA00022691"/>
    </source>
</evidence>
<dbReference type="GO" id="GO:0032259">
    <property type="term" value="P:methylation"/>
    <property type="evidence" value="ECO:0007669"/>
    <property type="project" value="UniProtKB-KW"/>
</dbReference>
<dbReference type="SUPFAM" id="SSF53335">
    <property type="entry name" value="S-adenosyl-L-methionine-dependent methyltransferases"/>
    <property type="match status" value="1"/>
</dbReference>
<evidence type="ECO:0000256" key="2">
    <source>
        <dbReference type="ARBA" id="ARBA00022679"/>
    </source>
</evidence>
<comment type="caution">
    <text evidence="4">The sequence shown here is derived from an EMBL/GenBank/DDBJ whole genome shotgun (WGS) entry which is preliminary data.</text>
</comment>
<keyword evidence="2" id="KW-0808">Transferase</keyword>
<evidence type="ECO:0000313" key="5">
    <source>
        <dbReference type="Proteomes" id="UP001321473"/>
    </source>
</evidence>
<gene>
    <name evidence="4" type="ORF">V5799_029503</name>
</gene>
<sequence length="152" mass="17245">MKWFYDHGHQVVGVEIAEKPVRDFFHENNLPVVESHCSATESKNFQSLDGRLIVYCTDIFAFLSSQPPPMDVVWDRASLCIMASQKERLSRYVELMKSVLAPGYMYILTTFRHDNSSFTGDIATLTKVCELVNGVTVTGIPSLYEVTWCIRG</sequence>
<dbReference type="InterPro" id="IPR029063">
    <property type="entry name" value="SAM-dependent_MTases_sf"/>
</dbReference>
<dbReference type="AlphaFoldDB" id="A0AAQ4ER27"/>
<accession>A0AAQ4ER27</accession>
<reference evidence="4 5" key="1">
    <citation type="journal article" date="2023" name="Arcadia Sci">
        <title>De novo assembly of a long-read Amblyomma americanum tick genome.</title>
        <authorList>
            <person name="Chou S."/>
            <person name="Poskanzer K.E."/>
            <person name="Rollins M."/>
            <person name="Thuy-Boun P.S."/>
        </authorList>
    </citation>
    <scope>NUCLEOTIDE SEQUENCE [LARGE SCALE GENOMIC DNA]</scope>
    <source>
        <strain evidence="4">F_SG_1</strain>
        <tissue evidence="4">Salivary glands</tissue>
    </source>
</reference>
<dbReference type="InterPro" id="IPR008854">
    <property type="entry name" value="TPMT"/>
</dbReference>
<protein>
    <recommendedName>
        <fullName evidence="6">Thiopurine S-methyltransferase</fullName>
    </recommendedName>
</protein>